<evidence type="ECO:0000256" key="1">
    <source>
        <dbReference type="ARBA" id="ARBA00004651"/>
    </source>
</evidence>
<proteinExistence type="predicted"/>
<protein>
    <submittedName>
        <fullName evidence="8">DedA family protein</fullName>
    </submittedName>
</protein>
<evidence type="ECO:0000256" key="6">
    <source>
        <dbReference type="SAM" id="Phobius"/>
    </source>
</evidence>
<feature type="domain" description="VTT" evidence="7">
    <location>
        <begin position="30"/>
        <end position="156"/>
    </location>
</feature>
<organism evidence="8 9">
    <name type="scientific">Aurantiacibacter spongiae</name>
    <dbReference type="NCBI Taxonomy" id="2488860"/>
    <lineage>
        <taxon>Bacteria</taxon>
        <taxon>Pseudomonadati</taxon>
        <taxon>Pseudomonadota</taxon>
        <taxon>Alphaproteobacteria</taxon>
        <taxon>Sphingomonadales</taxon>
        <taxon>Erythrobacteraceae</taxon>
        <taxon>Aurantiacibacter</taxon>
    </lineage>
</organism>
<keyword evidence="5 6" id="KW-0472">Membrane</keyword>
<dbReference type="EMBL" id="RPFZ01000001">
    <property type="protein sequence ID" value="RPF70296.1"/>
    <property type="molecule type" value="Genomic_DNA"/>
</dbReference>
<dbReference type="RefSeq" id="WP_123877620.1">
    <property type="nucleotide sequence ID" value="NZ_RPFZ01000001.1"/>
</dbReference>
<accession>A0A3N5CPK7</accession>
<keyword evidence="4 6" id="KW-1133">Transmembrane helix</keyword>
<feature type="transmembrane region" description="Helical" evidence="6">
    <location>
        <begin position="172"/>
        <end position="193"/>
    </location>
</feature>
<keyword evidence="3 6" id="KW-0812">Transmembrane</keyword>
<evidence type="ECO:0000256" key="2">
    <source>
        <dbReference type="ARBA" id="ARBA00022475"/>
    </source>
</evidence>
<dbReference type="PANTHER" id="PTHR42709">
    <property type="entry name" value="ALKALINE PHOSPHATASE LIKE PROTEIN"/>
    <property type="match status" value="1"/>
</dbReference>
<dbReference type="GO" id="GO:0005886">
    <property type="term" value="C:plasma membrane"/>
    <property type="evidence" value="ECO:0007669"/>
    <property type="project" value="UniProtKB-SubCell"/>
</dbReference>
<keyword evidence="9" id="KW-1185">Reference proteome</keyword>
<evidence type="ECO:0000313" key="9">
    <source>
        <dbReference type="Proteomes" id="UP000275232"/>
    </source>
</evidence>
<evidence type="ECO:0000256" key="3">
    <source>
        <dbReference type="ARBA" id="ARBA00022692"/>
    </source>
</evidence>
<dbReference type="OrthoDB" id="9813426at2"/>
<dbReference type="InterPro" id="IPR051311">
    <property type="entry name" value="DedA_domain"/>
</dbReference>
<keyword evidence="2" id="KW-1003">Cell membrane</keyword>
<feature type="transmembrane region" description="Helical" evidence="6">
    <location>
        <begin position="50"/>
        <end position="71"/>
    </location>
</feature>
<gene>
    <name evidence="8" type="ORF">EG799_00620</name>
</gene>
<evidence type="ECO:0000256" key="5">
    <source>
        <dbReference type="ARBA" id="ARBA00023136"/>
    </source>
</evidence>
<comment type="subcellular location">
    <subcellularLocation>
        <location evidence="1">Cell membrane</location>
        <topology evidence="1">Multi-pass membrane protein</topology>
    </subcellularLocation>
</comment>
<dbReference type="Pfam" id="PF09335">
    <property type="entry name" value="VTT_dom"/>
    <property type="match status" value="1"/>
</dbReference>
<comment type="caution">
    <text evidence="8">The sequence shown here is derived from an EMBL/GenBank/DDBJ whole genome shotgun (WGS) entry which is preliminary data.</text>
</comment>
<evidence type="ECO:0000259" key="7">
    <source>
        <dbReference type="Pfam" id="PF09335"/>
    </source>
</evidence>
<dbReference type="Proteomes" id="UP000275232">
    <property type="component" value="Unassembled WGS sequence"/>
</dbReference>
<dbReference type="InterPro" id="IPR032816">
    <property type="entry name" value="VTT_dom"/>
</dbReference>
<feature type="transmembrane region" description="Helical" evidence="6">
    <location>
        <begin position="140"/>
        <end position="160"/>
    </location>
</feature>
<dbReference type="AlphaFoldDB" id="A0A3N5CPK7"/>
<sequence length="211" mass="23943">MDSLIVDLIEKGGYFGIFLLMALENIIPPIPSEIIMGVGGLLVTKGTMAFWPLLLIGTLGTVAGNYVWYWVGDAWGYERLSPFVRKWGRWLTVDWQDIEKAQTFFVRHGHWVVFFLRFSPFLRTIISLPAGLSHMPKLKFLGYTFAGSLVWNALLIKGGQWLGHWLEDSQHILTWIILGLIGIGLLGYLWRVVTWTPRADRPEDAGPETNA</sequence>
<reference evidence="8 9" key="1">
    <citation type="submission" date="2018-11" db="EMBL/GenBank/DDBJ databases">
        <title>Erythrobacter spongiae sp. nov., isolated from a marine sponge.</title>
        <authorList>
            <person name="Zhuang L."/>
            <person name="Luo L."/>
        </authorList>
    </citation>
    <scope>NUCLEOTIDE SEQUENCE [LARGE SCALE GENOMIC DNA]</scope>
    <source>
        <strain evidence="8 9">HN-E23</strain>
    </source>
</reference>
<name>A0A3N5CPK7_9SPHN</name>
<dbReference type="PANTHER" id="PTHR42709:SF6">
    <property type="entry name" value="UNDECAPRENYL PHOSPHATE TRANSPORTER A"/>
    <property type="match status" value="1"/>
</dbReference>
<feature type="transmembrane region" description="Helical" evidence="6">
    <location>
        <begin position="12"/>
        <end position="30"/>
    </location>
</feature>
<evidence type="ECO:0000256" key="4">
    <source>
        <dbReference type="ARBA" id="ARBA00022989"/>
    </source>
</evidence>
<evidence type="ECO:0000313" key="8">
    <source>
        <dbReference type="EMBL" id="RPF70296.1"/>
    </source>
</evidence>